<dbReference type="AlphaFoldDB" id="A0A0L0H8B9"/>
<dbReference type="OrthoDB" id="421226at2759"/>
<dbReference type="PROSITE" id="PS00888">
    <property type="entry name" value="CNMP_BINDING_1"/>
    <property type="match status" value="2"/>
</dbReference>
<evidence type="ECO:0000256" key="7">
    <source>
        <dbReference type="ARBA" id="ARBA00023286"/>
    </source>
</evidence>
<dbReference type="InterPro" id="IPR018488">
    <property type="entry name" value="cNMP-bd_CS"/>
</dbReference>
<dbReference type="GO" id="GO:0044877">
    <property type="term" value="F:protein-containing complex binding"/>
    <property type="evidence" value="ECO:0007669"/>
    <property type="project" value="TreeGrafter"/>
</dbReference>
<comment type="subcellular location">
    <subcellularLocation>
        <location evidence="1">Membrane</location>
        <topology evidence="1">Multi-pass membrane protein</topology>
    </subcellularLocation>
</comment>
<dbReference type="PANTHER" id="PTHR45638:SF11">
    <property type="entry name" value="CYCLIC NUCLEOTIDE-GATED CATION CHANNEL SUBUNIT A"/>
    <property type="match status" value="1"/>
</dbReference>
<evidence type="ECO:0000256" key="1">
    <source>
        <dbReference type="ARBA" id="ARBA00004141"/>
    </source>
</evidence>
<feature type="domain" description="Cyclic nucleotide-binding" evidence="10">
    <location>
        <begin position="324"/>
        <end position="441"/>
    </location>
</feature>
<dbReference type="InParanoid" id="A0A0L0H8B9"/>
<accession>A0A0L0H8B9</accession>
<dbReference type="Gene3D" id="2.60.120.10">
    <property type="entry name" value="Jelly Rolls"/>
    <property type="match status" value="3"/>
</dbReference>
<evidence type="ECO:0000313" key="12">
    <source>
        <dbReference type="Proteomes" id="UP000053201"/>
    </source>
</evidence>
<keyword evidence="5" id="KW-0406">Ion transport</keyword>
<sequence length="601" mass="66817">MTAAMQRSFSSELHDLGIPTVDVKTLATRIKEQDATINSLREQLKNSESECSRLRSINKILRDRLALVVTLQDQLRGTLKAYDEISERVQEHLRLTQQLQSLVDITTGNVQTAFQTIPTIADLDKMVEGVTEATPVVRTLTGSPRRRNTGVTAIPPPTIDSVISLLSIFPLFAEFPREVLVRLAQSSYEMRRSPGQNIITKGEMGAEIFFLEEGQVNVMATLSDGQGENIPLATLTAKAFFGELGVLFGNPRTASVQTKTDCVLVAVTKQKIDEVLQTYPELQLKLRAFADDRVKWCDTRSYKAGFGGEFITNIARKDVSKLPIFSDASDEFIEQLGKRLTPEIFPAAATIIAKGDDSDCIFFIVRGSVQVLDANSNEIHAEMSAGSFFGELGVVLNVQRTASIKAKEECYLLKLTKASLTEVQDLYPAMKQKIQDAVDERYALYKTRTQITNKAPEQFHMEVGHQQLTKLSIFQDIDDNIVSELALLMSQKSWKGGEYIIKCGDQANSMFFLASGEVDVIGEFGEQIDSAKGPDAWFGEVGLLQDVPRTASVRARTDCSTFLLRKEDFMASLRKHPSIASRIEETARERLQAHLMRSILA</sequence>
<keyword evidence="2" id="KW-0813">Transport</keyword>
<dbReference type="CDD" id="cd00038">
    <property type="entry name" value="CAP_ED"/>
    <property type="match status" value="3"/>
</dbReference>
<reference evidence="11 12" key="1">
    <citation type="submission" date="2009-08" db="EMBL/GenBank/DDBJ databases">
        <title>The Genome Sequence of Spizellomyces punctatus strain DAOM BR117.</title>
        <authorList>
            <consortium name="The Broad Institute Genome Sequencing Platform"/>
            <person name="Russ C."/>
            <person name="Cuomo C."/>
            <person name="Shea T."/>
            <person name="Young S.K."/>
            <person name="Zeng Q."/>
            <person name="Koehrsen M."/>
            <person name="Haas B."/>
            <person name="Borodovsky M."/>
            <person name="Guigo R."/>
            <person name="Alvarado L."/>
            <person name="Berlin A."/>
            <person name="Bochicchio J."/>
            <person name="Borenstein D."/>
            <person name="Chapman S."/>
            <person name="Chen Z."/>
            <person name="Engels R."/>
            <person name="Freedman E."/>
            <person name="Gellesch M."/>
            <person name="Goldberg J."/>
            <person name="Griggs A."/>
            <person name="Gujja S."/>
            <person name="Heiman D."/>
            <person name="Hepburn T."/>
            <person name="Howarth C."/>
            <person name="Jen D."/>
            <person name="Larson L."/>
            <person name="Lewis B."/>
            <person name="Mehta T."/>
            <person name="Park D."/>
            <person name="Pearson M."/>
            <person name="Roberts A."/>
            <person name="Saif S."/>
            <person name="Shenoy N."/>
            <person name="Sisk P."/>
            <person name="Stolte C."/>
            <person name="Sykes S."/>
            <person name="Thomson T."/>
            <person name="Walk T."/>
            <person name="White J."/>
            <person name="Yandava C."/>
            <person name="Burger G."/>
            <person name="Gray M.W."/>
            <person name="Holland P.W.H."/>
            <person name="King N."/>
            <person name="Lang F.B.F."/>
            <person name="Roger A.J."/>
            <person name="Ruiz-Trillo I."/>
            <person name="Lander E."/>
            <person name="Nusbaum C."/>
        </authorList>
    </citation>
    <scope>NUCLEOTIDE SEQUENCE [LARGE SCALE GENOMIC DNA]</scope>
    <source>
        <strain evidence="11 12">DAOM BR117</strain>
    </source>
</reference>
<keyword evidence="4" id="KW-1133">Transmembrane helix</keyword>
<dbReference type="GO" id="GO:0005221">
    <property type="term" value="F:intracellularly cyclic nucleotide-activated monoatomic cation channel activity"/>
    <property type="evidence" value="ECO:0007669"/>
    <property type="project" value="InterPro"/>
</dbReference>
<dbReference type="InterPro" id="IPR050866">
    <property type="entry name" value="CNG_cation_channel"/>
</dbReference>
<feature type="coiled-coil region" evidence="9">
    <location>
        <begin position="23"/>
        <end position="64"/>
    </location>
</feature>
<keyword evidence="9" id="KW-0175">Coiled coil</keyword>
<dbReference type="Pfam" id="PF00027">
    <property type="entry name" value="cNMP_binding"/>
    <property type="match status" value="3"/>
</dbReference>
<dbReference type="eggNOG" id="KOG0498">
    <property type="taxonomic scope" value="Eukaryota"/>
</dbReference>
<dbReference type="GO" id="GO:0016020">
    <property type="term" value="C:membrane"/>
    <property type="evidence" value="ECO:0007669"/>
    <property type="project" value="UniProtKB-SubCell"/>
</dbReference>
<keyword evidence="7" id="KW-1071">Ligand-gated ion channel</keyword>
<feature type="domain" description="Cyclic nucleotide-binding" evidence="10">
    <location>
        <begin position="171"/>
        <end position="276"/>
    </location>
</feature>
<keyword evidence="6" id="KW-0472">Membrane</keyword>
<evidence type="ECO:0000259" key="10">
    <source>
        <dbReference type="PROSITE" id="PS50042"/>
    </source>
</evidence>
<keyword evidence="12" id="KW-1185">Reference proteome</keyword>
<evidence type="ECO:0000256" key="9">
    <source>
        <dbReference type="SAM" id="Coils"/>
    </source>
</evidence>
<dbReference type="EMBL" id="KQ257465">
    <property type="protein sequence ID" value="KNC97169.1"/>
    <property type="molecule type" value="Genomic_DNA"/>
</dbReference>
<dbReference type="SUPFAM" id="SSF51206">
    <property type="entry name" value="cAMP-binding domain-like"/>
    <property type="match status" value="3"/>
</dbReference>
<dbReference type="OMA" id="ESAMIIL"/>
<evidence type="ECO:0000256" key="3">
    <source>
        <dbReference type="ARBA" id="ARBA00022692"/>
    </source>
</evidence>
<gene>
    <name evidence="11" type="ORF">SPPG_07556</name>
</gene>
<protein>
    <recommendedName>
        <fullName evidence="10">Cyclic nucleotide-binding domain-containing protein</fullName>
    </recommendedName>
</protein>
<dbReference type="Proteomes" id="UP000053201">
    <property type="component" value="Unassembled WGS sequence"/>
</dbReference>
<evidence type="ECO:0000256" key="5">
    <source>
        <dbReference type="ARBA" id="ARBA00023065"/>
    </source>
</evidence>
<evidence type="ECO:0000313" key="11">
    <source>
        <dbReference type="EMBL" id="KNC97169.1"/>
    </source>
</evidence>
<dbReference type="PROSITE" id="PS50042">
    <property type="entry name" value="CNMP_BINDING_3"/>
    <property type="match status" value="3"/>
</dbReference>
<dbReference type="InterPro" id="IPR018490">
    <property type="entry name" value="cNMP-bd_dom_sf"/>
</dbReference>
<organism evidence="11 12">
    <name type="scientific">Spizellomyces punctatus (strain DAOM BR117)</name>
    <dbReference type="NCBI Taxonomy" id="645134"/>
    <lineage>
        <taxon>Eukaryota</taxon>
        <taxon>Fungi</taxon>
        <taxon>Fungi incertae sedis</taxon>
        <taxon>Chytridiomycota</taxon>
        <taxon>Chytridiomycota incertae sedis</taxon>
        <taxon>Chytridiomycetes</taxon>
        <taxon>Spizellomycetales</taxon>
        <taxon>Spizellomycetaceae</taxon>
        <taxon>Spizellomyces</taxon>
    </lineage>
</organism>
<dbReference type="InterPro" id="IPR000595">
    <property type="entry name" value="cNMP-bd_dom"/>
</dbReference>
<dbReference type="eggNOG" id="KOG0614">
    <property type="taxonomic scope" value="Eukaryota"/>
</dbReference>
<evidence type="ECO:0000256" key="4">
    <source>
        <dbReference type="ARBA" id="ARBA00022989"/>
    </source>
</evidence>
<dbReference type="SMART" id="SM00100">
    <property type="entry name" value="cNMP"/>
    <property type="match status" value="3"/>
</dbReference>
<dbReference type="InterPro" id="IPR014710">
    <property type="entry name" value="RmlC-like_jellyroll"/>
</dbReference>
<keyword evidence="3" id="KW-0812">Transmembrane</keyword>
<evidence type="ECO:0000256" key="8">
    <source>
        <dbReference type="ARBA" id="ARBA00023303"/>
    </source>
</evidence>
<dbReference type="RefSeq" id="XP_016605209.1">
    <property type="nucleotide sequence ID" value="XM_016755724.1"/>
</dbReference>
<dbReference type="PRINTS" id="PR00103">
    <property type="entry name" value="CAMPKINASE"/>
</dbReference>
<evidence type="ECO:0000256" key="6">
    <source>
        <dbReference type="ARBA" id="ARBA00023136"/>
    </source>
</evidence>
<dbReference type="VEuPathDB" id="FungiDB:SPPG_07556"/>
<name>A0A0L0H8B9_SPIPD</name>
<keyword evidence="8" id="KW-0407">Ion channel</keyword>
<dbReference type="STRING" id="645134.A0A0L0H8B9"/>
<dbReference type="PROSITE" id="PS00889">
    <property type="entry name" value="CNMP_BINDING_2"/>
    <property type="match status" value="3"/>
</dbReference>
<feature type="domain" description="Cyclic nucleotide-binding" evidence="10">
    <location>
        <begin position="473"/>
        <end position="590"/>
    </location>
</feature>
<proteinExistence type="predicted"/>
<evidence type="ECO:0000256" key="2">
    <source>
        <dbReference type="ARBA" id="ARBA00022448"/>
    </source>
</evidence>
<dbReference type="GeneID" id="27690765"/>
<dbReference type="PANTHER" id="PTHR45638">
    <property type="entry name" value="CYCLIC NUCLEOTIDE-GATED CATION CHANNEL SUBUNIT A"/>
    <property type="match status" value="1"/>
</dbReference>